<accession>A0A2P8D4J8</accession>
<evidence type="ECO:0000259" key="2">
    <source>
        <dbReference type="Pfam" id="PF02470"/>
    </source>
</evidence>
<dbReference type="Pfam" id="PF02470">
    <property type="entry name" value="MlaD"/>
    <property type="match status" value="1"/>
</dbReference>
<keyword evidence="1" id="KW-0812">Transmembrane</keyword>
<keyword evidence="1" id="KW-1133">Transmembrane helix</keyword>
<evidence type="ECO:0000313" key="3">
    <source>
        <dbReference type="EMBL" id="PSK92132.1"/>
    </source>
</evidence>
<evidence type="ECO:0000313" key="4">
    <source>
        <dbReference type="Proteomes" id="UP000240572"/>
    </source>
</evidence>
<name>A0A2P8D4J8_9BACT</name>
<keyword evidence="1" id="KW-0472">Membrane</keyword>
<dbReference type="InterPro" id="IPR052336">
    <property type="entry name" value="MlaD_Phospholipid_Transporter"/>
</dbReference>
<protein>
    <submittedName>
        <fullName evidence="3">Phospholipid/cholesterol/gamma-HCH transport system substrate-binding protein</fullName>
    </submittedName>
</protein>
<dbReference type="AlphaFoldDB" id="A0A2P8D4J8"/>
<feature type="domain" description="Mce/MlaD" evidence="2">
    <location>
        <begin position="39"/>
        <end position="112"/>
    </location>
</feature>
<sequence>MAFKLKHEAKIGILVAVTIILFILGFNFLRGRGVFSSDKEYFTYYDNVQGLQESAVVQLKGLTVGRVSEIKLQGDKIKVTFLLKKDVKIPVGSVAQLASADLISGTKIISLNMTNSTQYIAAGGQVTGKASGGILDNLSDQVSPLVGVMQHTVISLDTLLNSVNNVINEDARRHLNSSFASLESGLDQLSALSAKLNAQSGNLAAVISNANSITGNLANSNARITNTLGNLEEFSGSLRNAPVGQTLEKLQQTADQLQGIVSKINNSEGSLGLLMSDKKLYNNLSSTLGTLDTLLGDLKQHPSRYINVSVFGRKAKD</sequence>
<keyword evidence="4" id="KW-1185">Reference proteome</keyword>
<dbReference type="RefSeq" id="WP_106523196.1">
    <property type="nucleotide sequence ID" value="NZ_PYGD01000004.1"/>
</dbReference>
<proteinExistence type="predicted"/>
<organism evidence="3 4">
    <name type="scientific">Taibaiella chishuiensis</name>
    <dbReference type="NCBI Taxonomy" id="1434707"/>
    <lineage>
        <taxon>Bacteria</taxon>
        <taxon>Pseudomonadati</taxon>
        <taxon>Bacteroidota</taxon>
        <taxon>Chitinophagia</taxon>
        <taxon>Chitinophagales</taxon>
        <taxon>Chitinophagaceae</taxon>
        <taxon>Taibaiella</taxon>
    </lineage>
</organism>
<dbReference type="InterPro" id="IPR003399">
    <property type="entry name" value="Mce/MlaD"/>
</dbReference>
<dbReference type="PANTHER" id="PTHR33371:SF4">
    <property type="entry name" value="INTERMEMBRANE PHOSPHOLIPID TRANSPORT SYSTEM BINDING PROTEIN MLAD"/>
    <property type="match status" value="1"/>
</dbReference>
<dbReference type="EMBL" id="PYGD01000004">
    <property type="protein sequence ID" value="PSK92132.1"/>
    <property type="molecule type" value="Genomic_DNA"/>
</dbReference>
<comment type="caution">
    <text evidence="3">The sequence shown here is derived from an EMBL/GenBank/DDBJ whole genome shotgun (WGS) entry which is preliminary data.</text>
</comment>
<feature type="transmembrane region" description="Helical" evidence="1">
    <location>
        <begin position="12"/>
        <end position="29"/>
    </location>
</feature>
<evidence type="ECO:0000256" key="1">
    <source>
        <dbReference type="SAM" id="Phobius"/>
    </source>
</evidence>
<reference evidence="3 4" key="1">
    <citation type="submission" date="2018-03" db="EMBL/GenBank/DDBJ databases">
        <title>Genomic Encyclopedia of Type Strains, Phase III (KMG-III): the genomes of soil and plant-associated and newly described type strains.</title>
        <authorList>
            <person name="Whitman W."/>
        </authorList>
    </citation>
    <scope>NUCLEOTIDE SEQUENCE [LARGE SCALE GENOMIC DNA]</scope>
    <source>
        <strain evidence="3 4">CGMCC 1.12700</strain>
    </source>
</reference>
<gene>
    <name evidence="3" type="ORF">B0I18_104230</name>
</gene>
<dbReference type="OrthoDB" id="9769132at2"/>
<dbReference type="Proteomes" id="UP000240572">
    <property type="component" value="Unassembled WGS sequence"/>
</dbReference>
<dbReference type="PANTHER" id="PTHR33371">
    <property type="entry name" value="INTERMEMBRANE PHOSPHOLIPID TRANSPORT SYSTEM BINDING PROTEIN MLAD-RELATED"/>
    <property type="match status" value="1"/>
</dbReference>